<dbReference type="SUPFAM" id="SSF53098">
    <property type="entry name" value="Ribonuclease H-like"/>
    <property type="match status" value="1"/>
</dbReference>
<accession>A0A172UH94</accession>
<dbReference type="Gene3D" id="3.30.420.10">
    <property type="entry name" value="Ribonuclease H-like superfamily/Ribonuclease H"/>
    <property type="match status" value="1"/>
</dbReference>
<protein>
    <recommendedName>
        <fullName evidence="2">Integrase catalytic domain-containing protein</fullName>
    </recommendedName>
</protein>
<dbReference type="STRING" id="1682113.A7U43_03025"/>
<name>A0A172UH94_9MYCO</name>
<feature type="compositionally biased region" description="Acidic residues" evidence="1">
    <location>
        <begin position="687"/>
        <end position="709"/>
    </location>
</feature>
<gene>
    <name evidence="3" type="ORF">A7U43_03025</name>
</gene>
<evidence type="ECO:0000256" key="1">
    <source>
        <dbReference type="SAM" id="MobiDB-lite"/>
    </source>
</evidence>
<feature type="compositionally biased region" description="Basic residues" evidence="1">
    <location>
        <begin position="250"/>
        <end position="260"/>
    </location>
</feature>
<proteinExistence type="predicted"/>
<dbReference type="Proteomes" id="UP000077143">
    <property type="component" value="Chromosome"/>
</dbReference>
<dbReference type="EMBL" id="CP015596">
    <property type="protein sequence ID" value="ANE78448.1"/>
    <property type="molecule type" value="Genomic_DNA"/>
</dbReference>
<evidence type="ECO:0000313" key="3">
    <source>
        <dbReference type="EMBL" id="ANE78448.1"/>
    </source>
</evidence>
<sequence>MTDPARCRIEIGTRCRYDGQNYTVTELLPTAAGTDVLLSAPGSVVRLSLVTLVEGVRAQIIPTTTGPSSNDDLDPASVILASLTAVQTREIRKRCDHIREMLSGYRSGSAELRQADEPRPEYASSEPLLSRYAAKAKELGYTVRHVRRLARAYQQHGEAGLASARWQGSSKTDQRWVQTALQIMVEHTNESKPSRKAIILQTAKRLELWFGPGAVELPSQATAYRELNWLDKQHRTFGGTTKRNRDIAARSKKPHGKLRPTRPGEYLILDTTALDVFALDPKTLRWVRVELTVAMDWYTRCVVGRRMTPVSTKAVDAAAVLYQTMRPKPAHDRWPPYAVWPEHGVPREVLIDPDQFDRAGKGASGPAINPETIITDHGKIYVSDHLNSVCQRLGISIQPARVRMGRDKGPLERFFGTVREKLLQYLPGYKGPDINSRGLDVEDHACLYIDQLEAIFDEWVATVYHHRKHDGLIDPGLPTKKRLITPSMMYSQGLARAGYIEVPRDPQLAYEFLQVEPHVIQHFGIKRATLKYGDCQHNILNELATMPSPYRGKLANKWPIHVDPDDVSRCYIKHPDTREWHTLTWEHATRYPMPFSDEALRFTRTHVLRRDGFIEEETALDELMTRWNIRLGDSPADRRIALRMARHDADLSREAESDAEVVAALTSVPKPEDQPAVTARAPREVELSDDDDPDDDVEEDFLDEDLEWS</sequence>
<dbReference type="InterPro" id="IPR001584">
    <property type="entry name" value="Integrase_cat-core"/>
</dbReference>
<dbReference type="KEGG" id="madi:A7U43_03025"/>
<organism evidence="3 4">
    <name type="scientific">Mycobacterium adipatum</name>
    <dbReference type="NCBI Taxonomy" id="1682113"/>
    <lineage>
        <taxon>Bacteria</taxon>
        <taxon>Bacillati</taxon>
        <taxon>Actinomycetota</taxon>
        <taxon>Actinomycetes</taxon>
        <taxon>Mycobacteriales</taxon>
        <taxon>Mycobacteriaceae</taxon>
        <taxon>Mycobacterium</taxon>
    </lineage>
</organism>
<dbReference type="AlphaFoldDB" id="A0A172UH94"/>
<dbReference type="OrthoDB" id="52928at2"/>
<keyword evidence="4" id="KW-1185">Reference proteome</keyword>
<feature type="region of interest" description="Disordered" evidence="1">
    <location>
        <begin position="666"/>
        <end position="709"/>
    </location>
</feature>
<reference evidence="3 4" key="1">
    <citation type="submission" date="2016-05" db="EMBL/GenBank/DDBJ databases">
        <title>Complete genome sequence of a phthalic acid esters degrading Mycobacterium sp. YC-RL4.</title>
        <authorList>
            <person name="Ren L."/>
            <person name="Fan S."/>
            <person name="Ruth N."/>
            <person name="Jia Y."/>
            <person name="Wang J."/>
            <person name="Qiao C."/>
        </authorList>
    </citation>
    <scope>NUCLEOTIDE SEQUENCE [LARGE SCALE GENOMIC DNA]</scope>
    <source>
        <strain evidence="3 4">YC-RL4</strain>
    </source>
</reference>
<dbReference type="GO" id="GO:0003676">
    <property type="term" value="F:nucleic acid binding"/>
    <property type="evidence" value="ECO:0007669"/>
    <property type="project" value="InterPro"/>
</dbReference>
<dbReference type="InterPro" id="IPR036397">
    <property type="entry name" value="RNaseH_sf"/>
</dbReference>
<dbReference type="GO" id="GO:0015074">
    <property type="term" value="P:DNA integration"/>
    <property type="evidence" value="ECO:0007669"/>
    <property type="project" value="InterPro"/>
</dbReference>
<dbReference type="InterPro" id="IPR012337">
    <property type="entry name" value="RNaseH-like_sf"/>
</dbReference>
<dbReference type="PROSITE" id="PS50994">
    <property type="entry name" value="INTEGRASE"/>
    <property type="match status" value="1"/>
</dbReference>
<evidence type="ECO:0000313" key="4">
    <source>
        <dbReference type="Proteomes" id="UP000077143"/>
    </source>
</evidence>
<feature type="domain" description="Integrase catalytic" evidence="2">
    <location>
        <begin position="259"/>
        <end position="494"/>
    </location>
</feature>
<feature type="region of interest" description="Disordered" evidence="1">
    <location>
        <begin position="240"/>
        <end position="261"/>
    </location>
</feature>
<evidence type="ECO:0000259" key="2">
    <source>
        <dbReference type="PROSITE" id="PS50994"/>
    </source>
</evidence>